<name>A0A5M6DLS2_9BACT</name>
<protein>
    <submittedName>
        <fullName evidence="10">FtsX-like permease family protein</fullName>
    </submittedName>
</protein>
<evidence type="ECO:0000259" key="8">
    <source>
        <dbReference type="Pfam" id="PF02687"/>
    </source>
</evidence>
<proteinExistence type="inferred from homology"/>
<evidence type="ECO:0000256" key="3">
    <source>
        <dbReference type="ARBA" id="ARBA00022475"/>
    </source>
</evidence>
<comment type="similarity">
    <text evidence="2">Belongs to the ABC-4 integral membrane protein family. LolC/E subfamily.</text>
</comment>
<feature type="transmembrane region" description="Helical" evidence="7">
    <location>
        <begin position="658"/>
        <end position="681"/>
    </location>
</feature>
<feature type="domain" description="ABC3 transporter permease C-terminal" evidence="8">
    <location>
        <begin position="659"/>
        <end position="773"/>
    </location>
</feature>
<feature type="transmembrane region" description="Helical" evidence="7">
    <location>
        <begin position="702"/>
        <end position="729"/>
    </location>
</feature>
<feature type="domain" description="ABC3 transporter permease C-terminal" evidence="8">
    <location>
        <begin position="266"/>
        <end position="386"/>
    </location>
</feature>
<evidence type="ECO:0000256" key="2">
    <source>
        <dbReference type="ARBA" id="ARBA00005236"/>
    </source>
</evidence>
<dbReference type="InterPro" id="IPR051447">
    <property type="entry name" value="Lipoprotein-release_system"/>
</dbReference>
<organism evidence="10 11">
    <name type="scientific">Roseiconus nitratireducens</name>
    <dbReference type="NCBI Taxonomy" id="2605748"/>
    <lineage>
        <taxon>Bacteria</taxon>
        <taxon>Pseudomonadati</taxon>
        <taxon>Planctomycetota</taxon>
        <taxon>Planctomycetia</taxon>
        <taxon>Pirellulales</taxon>
        <taxon>Pirellulaceae</taxon>
        <taxon>Roseiconus</taxon>
    </lineage>
</organism>
<keyword evidence="5 7" id="KW-1133">Transmembrane helix</keyword>
<dbReference type="GO" id="GO:0098797">
    <property type="term" value="C:plasma membrane protein complex"/>
    <property type="evidence" value="ECO:0007669"/>
    <property type="project" value="TreeGrafter"/>
</dbReference>
<dbReference type="Proteomes" id="UP000324479">
    <property type="component" value="Unassembled WGS sequence"/>
</dbReference>
<dbReference type="GO" id="GO:0044874">
    <property type="term" value="P:lipoprotein localization to outer membrane"/>
    <property type="evidence" value="ECO:0007669"/>
    <property type="project" value="TreeGrafter"/>
</dbReference>
<feature type="transmembrane region" description="Helical" evidence="7">
    <location>
        <begin position="428"/>
        <end position="450"/>
    </location>
</feature>
<reference evidence="10 11" key="1">
    <citation type="submission" date="2019-08" db="EMBL/GenBank/DDBJ databases">
        <authorList>
            <person name="Dhanesh K."/>
            <person name="Kumar G."/>
            <person name="Sasikala C."/>
            <person name="Venkata Ramana C."/>
        </authorList>
    </citation>
    <scope>NUCLEOTIDE SEQUENCE [LARGE SCALE GENOMIC DNA]</scope>
    <source>
        <strain evidence="10 11">JC645</strain>
    </source>
</reference>
<feature type="domain" description="MacB-like periplasmic core" evidence="9">
    <location>
        <begin position="23"/>
        <end position="231"/>
    </location>
</feature>
<feature type="transmembrane region" description="Helical" evidence="7">
    <location>
        <begin position="315"/>
        <end position="338"/>
    </location>
</feature>
<evidence type="ECO:0000256" key="6">
    <source>
        <dbReference type="ARBA" id="ARBA00023136"/>
    </source>
</evidence>
<sequence>MNRLLIADLKRMWRQGLAIPLLLACGIALFVMSNSSVRSVENTRNRYYQQYRFADVFAGLVRAPQSLGNRIAEIPGVQRAQTRIVRDVLLDIDDMVEPASCRLVSIETDDPSPMNAVYLTRGSFPRDPDRSEVILSELFAEAHQLLPGDTIDCIMGGRKQTLRIVGVGLSPEYVYVVQPGLMLTDNRRYGVAWMPRRQMEAAFNMEGAFNYVSIQLQPHANTEEVIARLDRLTKPFGGTGAYAREDQESHLRVADEMSQMKTMAFVMPTIFLAVSGFLFNIVFTRLINQQTEQIATLRAFGYRPSEVGWHYVKMVLLLVGIGSAIGCLAGMRMSWWLTDAYIRFFRFPTIDYEFATRYAVIAILSAAAAAIAGTFAAIRKAVSLQPAVAMRPPAPRDYHGLWAERTGLSRWLSPVARMVVRRLETNRLSTTLSVLGMALGVAIVVLGSFFEDTIDYVVSFQFDKSQRQDVNLTFVETLSPSAVHDMQHLPGVSQVQPYRSAPVKLRHGRRTERLALMGLDEVPQLYRILDDQEKQVTFPVREGLTLSEKLAETLDVRTGDRVTVEVLDRRQFVKEMLVAKVFPNFSGPAAYLNRQQLHQLLQEGEQYSGAFLSVDPARLDQLYEEVKQTPTIAGVTDQSAARAAFDEAISESTSIMRVVYAVFSIGIALGVMYNCAIIILAERARDLATLRVMGFRRREVSMVLLSELAVITLLSLPIGLPIGYAFAYLTTVALDTDTQRFPLVIQPSTYAYATVIIVAGASLSALYVRRMLNSLDLVSVLKVKE</sequence>
<comment type="subcellular location">
    <subcellularLocation>
        <location evidence="1">Cell membrane</location>
        <topology evidence="1">Multi-pass membrane protein</topology>
    </subcellularLocation>
</comment>
<evidence type="ECO:0000259" key="9">
    <source>
        <dbReference type="Pfam" id="PF12704"/>
    </source>
</evidence>
<feature type="domain" description="MacB-like periplasmic core" evidence="9">
    <location>
        <begin position="430"/>
        <end position="628"/>
    </location>
</feature>
<dbReference type="AlphaFoldDB" id="A0A5M6DLS2"/>
<dbReference type="InterPro" id="IPR025857">
    <property type="entry name" value="MacB_PCD"/>
</dbReference>
<dbReference type="Pfam" id="PF02687">
    <property type="entry name" value="FtsX"/>
    <property type="match status" value="2"/>
</dbReference>
<feature type="transmembrane region" description="Helical" evidence="7">
    <location>
        <begin position="358"/>
        <end position="378"/>
    </location>
</feature>
<dbReference type="PANTHER" id="PTHR30489:SF0">
    <property type="entry name" value="LIPOPROTEIN-RELEASING SYSTEM TRANSMEMBRANE PROTEIN LOLE"/>
    <property type="match status" value="1"/>
</dbReference>
<dbReference type="PANTHER" id="PTHR30489">
    <property type="entry name" value="LIPOPROTEIN-RELEASING SYSTEM TRANSMEMBRANE PROTEIN LOLE"/>
    <property type="match status" value="1"/>
</dbReference>
<evidence type="ECO:0000313" key="11">
    <source>
        <dbReference type="Proteomes" id="UP000324479"/>
    </source>
</evidence>
<dbReference type="RefSeq" id="WP_150074187.1">
    <property type="nucleotide sequence ID" value="NZ_VWOX01000001.1"/>
</dbReference>
<dbReference type="PROSITE" id="PS51257">
    <property type="entry name" value="PROKAR_LIPOPROTEIN"/>
    <property type="match status" value="1"/>
</dbReference>
<keyword evidence="3" id="KW-1003">Cell membrane</keyword>
<comment type="caution">
    <text evidence="10">The sequence shown here is derived from an EMBL/GenBank/DDBJ whole genome shotgun (WGS) entry which is preliminary data.</text>
</comment>
<dbReference type="EMBL" id="VWOX01000001">
    <property type="protein sequence ID" value="KAA5547080.1"/>
    <property type="molecule type" value="Genomic_DNA"/>
</dbReference>
<feature type="transmembrane region" description="Helical" evidence="7">
    <location>
        <begin position="749"/>
        <end position="768"/>
    </location>
</feature>
<dbReference type="InterPro" id="IPR003838">
    <property type="entry name" value="ABC3_permease_C"/>
</dbReference>
<evidence type="ECO:0000256" key="7">
    <source>
        <dbReference type="SAM" id="Phobius"/>
    </source>
</evidence>
<accession>A0A5M6DLS2</accession>
<dbReference type="Pfam" id="PF12704">
    <property type="entry name" value="MacB_PCD"/>
    <property type="match status" value="2"/>
</dbReference>
<keyword evidence="6 7" id="KW-0472">Membrane</keyword>
<feature type="transmembrane region" description="Helical" evidence="7">
    <location>
        <begin position="263"/>
        <end position="283"/>
    </location>
</feature>
<gene>
    <name evidence="10" type="ORF">FYK55_01285</name>
</gene>
<evidence type="ECO:0000256" key="1">
    <source>
        <dbReference type="ARBA" id="ARBA00004651"/>
    </source>
</evidence>
<keyword evidence="11" id="KW-1185">Reference proteome</keyword>
<evidence type="ECO:0000313" key="10">
    <source>
        <dbReference type="EMBL" id="KAA5547080.1"/>
    </source>
</evidence>
<evidence type="ECO:0000256" key="4">
    <source>
        <dbReference type="ARBA" id="ARBA00022692"/>
    </source>
</evidence>
<keyword evidence="4 7" id="KW-0812">Transmembrane</keyword>
<evidence type="ECO:0000256" key="5">
    <source>
        <dbReference type="ARBA" id="ARBA00022989"/>
    </source>
</evidence>